<dbReference type="Proteomes" id="UP001286313">
    <property type="component" value="Unassembled WGS sequence"/>
</dbReference>
<protein>
    <submittedName>
        <fullName evidence="3">Uncharacterized protein</fullName>
    </submittedName>
</protein>
<evidence type="ECO:0000256" key="1">
    <source>
        <dbReference type="SAM" id="MobiDB-lite"/>
    </source>
</evidence>
<comment type="caution">
    <text evidence="3">The sequence shown here is derived from an EMBL/GenBank/DDBJ whole genome shotgun (WGS) entry which is preliminary data.</text>
</comment>
<accession>A0AAE1EFM7</accession>
<feature type="chain" id="PRO_5041905036" evidence="2">
    <location>
        <begin position="28"/>
        <end position="84"/>
    </location>
</feature>
<evidence type="ECO:0000313" key="3">
    <source>
        <dbReference type="EMBL" id="KAK3849075.1"/>
    </source>
</evidence>
<organism evidence="3 4">
    <name type="scientific">Petrolisthes cinctipes</name>
    <name type="common">Flat porcelain crab</name>
    <dbReference type="NCBI Taxonomy" id="88211"/>
    <lineage>
        <taxon>Eukaryota</taxon>
        <taxon>Metazoa</taxon>
        <taxon>Ecdysozoa</taxon>
        <taxon>Arthropoda</taxon>
        <taxon>Crustacea</taxon>
        <taxon>Multicrustacea</taxon>
        <taxon>Malacostraca</taxon>
        <taxon>Eumalacostraca</taxon>
        <taxon>Eucarida</taxon>
        <taxon>Decapoda</taxon>
        <taxon>Pleocyemata</taxon>
        <taxon>Anomura</taxon>
        <taxon>Galatheoidea</taxon>
        <taxon>Porcellanidae</taxon>
        <taxon>Petrolisthes</taxon>
    </lineage>
</organism>
<evidence type="ECO:0000313" key="4">
    <source>
        <dbReference type="Proteomes" id="UP001286313"/>
    </source>
</evidence>
<sequence>VYKSSKVGVTILVSCLVNSANILPALATDRPPTPAQKARAPTHSTPLRPQEGHKTLTLWTGWVSGVAALFISNKNASPLQEADL</sequence>
<feature type="signal peptide" evidence="2">
    <location>
        <begin position="1"/>
        <end position="27"/>
    </location>
</feature>
<evidence type="ECO:0000256" key="2">
    <source>
        <dbReference type="SAM" id="SignalP"/>
    </source>
</evidence>
<proteinExistence type="predicted"/>
<dbReference type="AlphaFoldDB" id="A0AAE1EFM7"/>
<feature type="region of interest" description="Disordered" evidence="1">
    <location>
        <begin position="26"/>
        <end position="51"/>
    </location>
</feature>
<dbReference type="EMBL" id="JAWQEG010009153">
    <property type="protein sequence ID" value="KAK3849075.1"/>
    <property type="molecule type" value="Genomic_DNA"/>
</dbReference>
<gene>
    <name evidence="3" type="ORF">Pcinc_044155</name>
</gene>
<name>A0AAE1EFM7_PETCI</name>
<reference evidence="3" key="1">
    <citation type="submission" date="2023-10" db="EMBL/GenBank/DDBJ databases">
        <title>Genome assemblies of two species of porcelain crab, Petrolisthes cinctipes and Petrolisthes manimaculis (Anomura: Porcellanidae).</title>
        <authorList>
            <person name="Angst P."/>
        </authorList>
    </citation>
    <scope>NUCLEOTIDE SEQUENCE</scope>
    <source>
        <strain evidence="3">PB745_01</strain>
        <tissue evidence="3">Gill</tissue>
    </source>
</reference>
<keyword evidence="4" id="KW-1185">Reference proteome</keyword>
<feature type="non-terminal residue" evidence="3">
    <location>
        <position position="1"/>
    </location>
</feature>
<keyword evidence="2" id="KW-0732">Signal</keyword>